<gene>
    <name evidence="3" type="ORF">E2636_16890</name>
</gene>
<feature type="transmembrane region" description="Helical" evidence="1">
    <location>
        <begin position="7"/>
        <end position="24"/>
    </location>
</feature>
<sequence length="154" mass="17520">MAKVNYILSGLMILLGIWILLLSSDLSGDAASWPKFFTYLLILLSVGLVYDTKFKPNREIDSAGNEEDEIPKDKKQNRNLIYSMVLSVIYILFMQYVGFLLLTPVFIGLLFWLLKYRSIFKLALLSIGTTVFLTVVFQFLLGVPIPQGILDNLF</sequence>
<keyword evidence="1" id="KW-0812">Transmembrane</keyword>
<evidence type="ECO:0000313" key="4">
    <source>
        <dbReference type="Proteomes" id="UP000294292"/>
    </source>
</evidence>
<keyword evidence="1" id="KW-0472">Membrane</keyword>
<name>A0A4P7A258_9BACL</name>
<dbReference type="RefSeq" id="WP_134211352.1">
    <property type="nucleotide sequence ID" value="NZ_CP038015.1"/>
</dbReference>
<feature type="domain" description="DUF1468" evidence="2">
    <location>
        <begin position="9"/>
        <end position="146"/>
    </location>
</feature>
<dbReference type="Pfam" id="PF07331">
    <property type="entry name" value="TctB"/>
    <property type="match status" value="1"/>
</dbReference>
<evidence type="ECO:0000259" key="2">
    <source>
        <dbReference type="Pfam" id="PF07331"/>
    </source>
</evidence>
<accession>A0A4P7A258</accession>
<organism evidence="3 4">
    <name type="scientific">Paenisporosarcina antarctica</name>
    <dbReference type="NCBI Taxonomy" id="417367"/>
    <lineage>
        <taxon>Bacteria</taxon>
        <taxon>Bacillati</taxon>
        <taxon>Bacillota</taxon>
        <taxon>Bacilli</taxon>
        <taxon>Bacillales</taxon>
        <taxon>Caryophanaceae</taxon>
        <taxon>Paenisporosarcina</taxon>
    </lineage>
</organism>
<feature type="transmembrane region" description="Helical" evidence="1">
    <location>
        <begin position="80"/>
        <end position="113"/>
    </location>
</feature>
<dbReference type="KEGG" id="panc:E2636_16890"/>
<dbReference type="EMBL" id="CP038015">
    <property type="protein sequence ID" value="QBP42714.1"/>
    <property type="molecule type" value="Genomic_DNA"/>
</dbReference>
<proteinExistence type="predicted"/>
<dbReference type="InterPro" id="IPR009936">
    <property type="entry name" value="DUF1468"/>
</dbReference>
<feature type="transmembrane region" description="Helical" evidence="1">
    <location>
        <begin position="119"/>
        <end position="141"/>
    </location>
</feature>
<keyword evidence="4" id="KW-1185">Reference proteome</keyword>
<feature type="transmembrane region" description="Helical" evidence="1">
    <location>
        <begin position="36"/>
        <end position="52"/>
    </location>
</feature>
<dbReference type="Proteomes" id="UP000294292">
    <property type="component" value="Chromosome"/>
</dbReference>
<protein>
    <submittedName>
        <fullName evidence="3">Tripartite tricarboxylate transporter TctB family protein</fullName>
    </submittedName>
</protein>
<dbReference type="OrthoDB" id="2971102at2"/>
<keyword evidence="1" id="KW-1133">Transmembrane helix</keyword>
<reference evidence="3 4" key="1">
    <citation type="submission" date="2019-03" db="EMBL/GenBank/DDBJ databases">
        <title>Complete genome sequence of Paenisporosarcina antarctica CGMCC 1.6503T.</title>
        <authorList>
            <person name="Rong J.-C."/>
            <person name="Chi N.-Y."/>
            <person name="Zhang Q.-F."/>
        </authorList>
    </citation>
    <scope>NUCLEOTIDE SEQUENCE [LARGE SCALE GENOMIC DNA]</scope>
    <source>
        <strain evidence="3 4">CGMCC 1.6503</strain>
    </source>
</reference>
<evidence type="ECO:0000256" key="1">
    <source>
        <dbReference type="SAM" id="Phobius"/>
    </source>
</evidence>
<dbReference type="AlphaFoldDB" id="A0A4P7A258"/>
<evidence type="ECO:0000313" key="3">
    <source>
        <dbReference type="EMBL" id="QBP42714.1"/>
    </source>
</evidence>